<dbReference type="InterPro" id="IPR050194">
    <property type="entry name" value="Glycosyltransferase_grp1"/>
</dbReference>
<accession>A0ABX7CZ75</accession>
<gene>
    <name evidence="2" type="ORF">I6I38_16355</name>
</gene>
<dbReference type="Gene3D" id="3.40.50.2000">
    <property type="entry name" value="Glycogen Phosphorylase B"/>
    <property type="match status" value="2"/>
</dbReference>
<dbReference type="Pfam" id="PF13692">
    <property type="entry name" value="Glyco_trans_1_4"/>
    <property type="match status" value="1"/>
</dbReference>
<proteinExistence type="predicted"/>
<organism evidence="2 3">
    <name type="scientific">Serratia liquefaciens</name>
    <dbReference type="NCBI Taxonomy" id="614"/>
    <lineage>
        <taxon>Bacteria</taxon>
        <taxon>Pseudomonadati</taxon>
        <taxon>Pseudomonadota</taxon>
        <taxon>Gammaproteobacteria</taxon>
        <taxon>Enterobacterales</taxon>
        <taxon>Yersiniaceae</taxon>
        <taxon>Serratia</taxon>
    </lineage>
</organism>
<keyword evidence="3" id="KW-1185">Reference proteome</keyword>
<dbReference type="SUPFAM" id="SSF53756">
    <property type="entry name" value="UDP-Glycosyltransferase/glycogen phosphorylase"/>
    <property type="match status" value="1"/>
</dbReference>
<dbReference type="PANTHER" id="PTHR45947">
    <property type="entry name" value="SULFOQUINOVOSYL TRANSFERASE SQD2"/>
    <property type="match status" value="1"/>
</dbReference>
<dbReference type="CDD" id="cd03823">
    <property type="entry name" value="GT4_ExpE7-like"/>
    <property type="match status" value="1"/>
</dbReference>
<dbReference type="Pfam" id="PF13439">
    <property type="entry name" value="Glyco_transf_4"/>
    <property type="match status" value="1"/>
</dbReference>
<feature type="domain" description="Glycosyltransferase subfamily 4-like N-terminal" evidence="1">
    <location>
        <begin position="15"/>
        <end position="210"/>
    </location>
</feature>
<dbReference type="RefSeq" id="WP_122080592.1">
    <property type="nucleotide sequence ID" value="NZ_CP068148.1"/>
</dbReference>
<protein>
    <submittedName>
        <fullName evidence="2">Glycosyltransferase family 4 protein</fullName>
    </submittedName>
</protein>
<name>A0ABX7CZ75_SERLI</name>
<dbReference type="PANTHER" id="PTHR45947:SF3">
    <property type="entry name" value="SULFOQUINOVOSYL TRANSFERASE SQD2"/>
    <property type="match status" value="1"/>
</dbReference>
<dbReference type="EMBL" id="CP068148">
    <property type="protein sequence ID" value="QQU53896.1"/>
    <property type="molecule type" value="Genomic_DNA"/>
</dbReference>
<reference evidence="2 3" key="1">
    <citation type="submission" date="2021-01" db="EMBL/GenBank/DDBJ databases">
        <title>FDA dAtabase for Regulatory Grade micrObial Sequences (FDA-ARGOS): Supporting development and validation of Infectious Disease Dx tests.</title>
        <authorList>
            <person name="Blissenbach B."/>
            <person name="Krut O."/>
            <person name="Tallon L."/>
            <person name="Sadzewicz L."/>
            <person name="Zhao X."/>
            <person name="Boylan J."/>
            <person name="Ott S."/>
            <person name="Bowen H."/>
            <person name="Vavikolanu K."/>
            <person name="Mehta A."/>
            <person name="Aluvathingal J."/>
            <person name="Nadendla S."/>
            <person name="Yan Y."/>
            <person name="Sichtig H."/>
        </authorList>
    </citation>
    <scope>NUCLEOTIDE SEQUENCE [LARGE SCALE GENOMIC DNA]</scope>
    <source>
        <strain evidence="2 3">FDAARGOS_1081</strain>
    </source>
</reference>
<evidence type="ECO:0000313" key="2">
    <source>
        <dbReference type="EMBL" id="QQU53896.1"/>
    </source>
</evidence>
<dbReference type="InterPro" id="IPR028098">
    <property type="entry name" value="Glyco_trans_4-like_N"/>
</dbReference>
<dbReference type="Proteomes" id="UP000595237">
    <property type="component" value="Chromosome"/>
</dbReference>
<evidence type="ECO:0000259" key="1">
    <source>
        <dbReference type="Pfam" id="PF13439"/>
    </source>
</evidence>
<sequence>MKILIVNTIYSPYKVGGAEVSVQLLAEELVKKGHMVRVVTLHDDNIKKSASINGVDVSYLPLKNIYWPFDNEAGKKTAFQKIIWHLVDNYNPLMAKSFGRELDDFRPDVVHTNNICGFSVAIWKEVKKRKIKLIHTSRDYYLLHPNSTLYSDSGNIATSSLPVKFWSFIKRLASSNIDSYVGISDFIKTFHIENGFFSESENYFIYNAVNKPIFTGKESSITRFGFIGRLTRDKGFDDYCAYAKRNPGSIYYAAGRFSNDTEGKELKKKASDSNIKLLGFVTVESFLSRIDIAFLPVKWQEPFGRVIVECVLANKVVMTNSVGGITELKNLLPNIYFIGKEIAGISPKEIVEVTERQIAMFSQGTITSNYLMVYRQQFNNEDVPEVMENTL</sequence>
<evidence type="ECO:0000313" key="3">
    <source>
        <dbReference type="Proteomes" id="UP000595237"/>
    </source>
</evidence>